<reference evidence="10" key="1">
    <citation type="submission" date="2018-06" db="EMBL/GenBank/DDBJ databases">
        <authorList>
            <person name="Zhirakovskaya E."/>
        </authorList>
    </citation>
    <scope>NUCLEOTIDE SEQUENCE</scope>
</reference>
<accession>A0A3B1CDJ0</accession>
<name>A0A3B1CDJ0_9ZZZZ</name>
<dbReference type="Pfam" id="PF02518">
    <property type="entry name" value="HATPase_c"/>
    <property type="match status" value="1"/>
</dbReference>
<dbReference type="SUPFAM" id="SSF55874">
    <property type="entry name" value="ATPase domain of HSP90 chaperone/DNA topoisomerase II/histidine kinase"/>
    <property type="match status" value="1"/>
</dbReference>
<gene>
    <name evidence="10" type="ORF">MNBD_NITROSPIRAE03-64</name>
</gene>
<dbReference type="InterPro" id="IPR036097">
    <property type="entry name" value="HisK_dim/P_sf"/>
</dbReference>
<keyword evidence="2" id="KW-0808">Transferase</keyword>
<evidence type="ECO:0000256" key="5">
    <source>
        <dbReference type="ARBA" id="ARBA00022840"/>
    </source>
</evidence>
<dbReference type="NCBIfam" id="NF045718">
    <property type="entry name" value="two_CW_domain"/>
    <property type="match status" value="1"/>
</dbReference>
<evidence type="ECO:0000256" key="3">
    <source>
        <dbReference type="ARBA" id="ARBA00022741"/>
    </source>
</evidence>
<sequence length="508" mass="58071">MKNFLKILGNKWNVVEREWEISDLGFLILRVIVLAGGYGWLKFSQIHEENIGVFSSILQYFIAYCLLLYLLLFLKFEKKRAIYVLSLGFDLSFVYLLTKYSGGFNNSFFIGFYLLTALHAFYYGYLFGLGVAVISTITYMFSGNFDFTALHWTEFSLRVSFLFLIAVPLGLLSEKLRKDKEEIEKLNRELLKSIDELRKLQHKLIEAEKLSALGRLTADIAHEIRNPLTAIGGFARRLEKRIKKDSKEEEYARLISSEVERLERILRDVLSFSREAKYHLNYENINNIASETLKTFNELCKEQGIEIKKELASDLPKILIDKDQVIQALNNLIINALDAMQKGGTLTIRTRMEQKNYINCVVFDIIDTGTGIPEEKLERLFEPFYSTKQVGKGTGLGLSICKKIMDEHRGFISVSSTVGEGSTFSLYFPYVPPSDAFKTQCWEYNKCGVDKAGGSDESVCPAYPNYGRICWAVAGTFCEGRARGIFAQKIGDCKKCEFYNRVVIKKDL</sequence>
<dbReference type="SUPFAM" id="SSF47384">
    <property type="entry name" value="Homodimeric domain of signal transducing histidine kinase"/>
    <property type="match status" value="1"/>
</dbReference>
<feature type="domain" description="Histidine kinase" evidence="9">
    <location>
        <begin position="219"/>
        <end position="432"/>
    </location>
</feature>
<evidence type="ECO:0000256" key="2">
    <source>
        <dbReference type="ARBA" id="ARBA00022679"/>
    </source>
</evidence>
<dbReference type="InterPro" id="IPR054687">
    <property type="entry name" value="Two-CW_dom"/>
</dbReference>
<feature type="coiled-coil region" evidence="7">
    <location>
        <begin position="169"/>
        <end position="210"/>
    </location>
</feature>
<feature type="transmembrane region" description="Helical" evidence="8">
    <location>
        <begin position="53"/>
        <end position="74"/>
    </location>
</feature>
<evidence type="ECO:0000256" key="8">
    <source>
        <dbReference type="SAM" id="Phobius"/>
    </source>
</evidence>
<dbReference type="PROSITE" id="PS50109">
    <property type="entry name" value="HIS_KIN"/>
    <property type="match status" value="1"/>
</dbReference>
<dbReference type="InterPro" id="IPR005467">
    <property type="entry name" value="His_kinase_dom"/>
</dbReference>
<keyword evidence="4" id="KW-0418">Kinase</keyword>
<keyword evidence="3" id="KW-0547">Nucleotide-binding</keyword>
<protein>
    <recommendedName>
        <fullName evidence="9">Histidine kinase domain-containing protein</fullName>
    </recommendedName>
</protein>
<keyword evidence="8" id="KW-1133">Transmembrane helix</keyword>
<dbReference type="InterPro" id="IPR003594">
    <property type="entry name" value="HATPase_dom"/>
</dbReference>
<feature type="transmembrane region" description="Helical" evidence="8">
    <location>
        <begin position="21"/>
        <end position="41"/>
    </location>
</feature>
<feature type="transmembrane region" description="Helical" evidence="8">
    <location>
        <begin position="155"/>
        <end position="173"/>
    </location>
</feature>
<evidence type="ECO:0000256" key="4">
    <source>
        <dbReference type="ARBA" id="ARBA00022777"/>
    </source>
</evidence>
<keyword evidence="5" id="KW-0067">ATP-binding</keyword>
<dbReference type="EMBL" id="UOGI01000028">
    <property type="protein sequence ID" value="VAX28566.1"/>
    <property type="molecule type" value="Genomic_DNA"/>
</dbReference>
<keyword evidence="8" id="KW-0812">Transmembrane</keyword>
<keyword evidence="8" id="KW-0472">Membrane</keyword>
<proteinExistence type="predicted"/>
<dbReference type="InterPro" id="IPR003661">
    <property type="entry name" value="HisK_dim/P_dom"/>
</dbReference>
<dbReference type="GO" id="GO:0000155">
    <property type="term" value="F:phosphorelay sensor kinase activity"/>
    <property type="evidence" value="ECO:0007669"/>
    <property type="project" value="InterPro"/>
</dbReference>
<dbReference type="SMART" id="SM00388">
    <property type="entry name" value="HisKA"/>
    <property type="match status" value="1"/>
</dbReference>
<dbReference type="InterPro" id="IPR004358">
    <property type="entry name" value="Sig_transdc_His_kin-like_C"/>
</dbReference>
<evidence type="ECO:0000313" key="10">
    <source>
        <dbReference type="EMBL" id="VAX28566.1"/>
    </source>
</evidence>
<dbReference type="AlphaFoldDB" id="A0A3B1CDJ0"/>
<feature type="transmembrane region" description="Helical" evidence="8">
    <location>
        <begin position="110"/>
        <end position="134"/>
    </location>
</feature>
<evidence type="ECO:0000256" key="1">
    <source>
        <dbReference type="ARBA" id="ARBA00022553"/>
    </source>
</evidence>
<dbReference type="PANTHER" id="PTHR43065:SF10">
    <property type="entry name" value="PEROXIDE STRESS-ACTIVATED HISTIDINE KINASE MAK3"/>
    <property type="match status" value="1"/>
</dbReference>
<dbReference type="CDD" id="cd00082">
    <property type="entry name" value="HisKA"/>
    <property type="match status" value="1"/>
</dbReference>
<keyword evidence="1" id="KW-0597">Phosphoprotein</keyword>
<dbReference type="Gene3D" id="1.10.287.130">
    <property type="match status" value="1"/>
</dbReference>
<dbReference type="SMART" id="SM00387">
    <property type="entry name" value="HATPase_c"/>
    <property type="match status" value="1"/>
</dbReference>
<evidence type="ECO:0000256" key="7">
    <source>
        <dbReference type="SAM" id="Coils"/>
    </source>
</evidence>
<evidence type="ECO:0000259" key="9">
    <source>
        <dbReference type="PROSITE" id="PS50109"/>
    </source>
</evidence>
<evidence type="ECO:0000256" key="6">
    <source>
        <dbReference type="ARBA" id="ARBA00023012"/>
    </source>
</evidence>
<dbReference type="GO" id="GO:0005524">
    <property type="term" value="F:ATP binding"/>
    <property type="evidence" value="ECO:0007669"/>
    <property type="project" value="UniProtKB-KW"/>
</dbReference>
<dbReference type="Pfam" id="PF00512">
    <property type="entry name" value="HisKA"/>
    <property type="match status" value="1"/>
</dbReference>
<feature type="transmembrane region" description="Helical" evidence="8">
    <location>
        <begin position="81"/>
        <end position="98"/>
    </location>
</feature>
<keyword evidence="6" id="KW-0902">Two-component regulatory system</keyword>
<dbReference type="PRINTS" id="PR00344">
    <property type="entry name" value="BCTRLSENSOR"/>
</dbReference>
<keyword evidence="7" id="KW-0175">Coiled coil</keyword>
<dbReference type="PANTHER" id="PTHR43065">
    <property type="entry name" value="SENSOR HISTIDINE KINASE"/>
    <property type="match status" value="1"/>
</dbReference>
<organism evidence="10">
    <name type="scientific">hydrothermal vent metagenome</name>
    <dbReference type="NCBI Taxonomy" id="652676"/>
    <lineage>
        <taxon>unclassified sequences</taxon>
        <taxon>metagenomes</taxon>
        <taxon>ecological metagenomes</taxon>
    </lineage>
</organism>
<dbReference type="Gene3D" id="3.30.565.10">
    <property type="entry name" value="Histidine kinase-like ATPase, C-terminal domain"/>
    <property type="match status" value="1"/>
</dbReference>
<dbReference type="InterPro" id="IPR036890">
    <property type="entry name" value="HATPase_C_sf"/>
</dbReference>